<evidence type="ECO:0000313" key="1">
    <source>
        <dbReference type="EMBL" id="QHU00390.1"/>
    </source>
</evidence>
<dbReference type="AlphaFoldDB" id="A0A6C0J688"/>
<sequence length="139" mass="16201">MNNQIYLMPYIVPRNKETSKNDSLKTLFLRELEHNNCKDTIAPQLAKIIKQYILCNKRNRSGNIGFWSLNLSEEASVVMLHFTSDKVLIKLANECGFPRGFPIIWFLSKYIYIYMVSGQNLVMTKDNRTIQTNSAYQKN</sequence>
<dbReference type="EMBL" id="MN740327">
    <property type="protein sequence ID" value="QHU00390.1"/>
    <property type="molecule type" value="Genomic_DNA"/>
</dbReference>
<organism evidence="1">
    <name type="scientific">viral metagenome</name>
    <dbReference type="NCBI Taxonomy" id="1070528"/>
    <lineage>
        <taxon>unclassified sequences</taxon>
        <taxon>metagenomes</taxon>
        <taxon>organismal metagenomes</taxon>
    </lineage>
</organism>
<accession>A0A6C0J688</accession>
<name>A0A6C0J688_9ZZZZ</name>
<reference evidence="1" key="1">
    <citation type="journal article" date="2020" name="Nature">
        <title>Giant virus diversity and host interactions through global metagenomics.</title>
        <authorList>
            <person name="Schulz F."/>
            <person name="Roux S."/>
            <person name="Paez-Espino D."/>
            <person name="Jungbluth S."/>
            <person name="Walsh D.A."/>
            <person name="Denef V.J."/>
            <person name="McMahon K.D."/>
            <person name="Konstantinidis K.T."/>
            <person name="Eloe-Fadrosh E.A."/>
            <person name="Kyrpides N.C."/>
            <person name="Woyke T."/>
        </authorList>
    </citation>
    <scope>NUCLEOTIDE SEQUENCE</scope>
    <source>
        <strain evidence="1">GVMAG-M-3300025860-20</strain>
    </source>
</reference>
<protein>
    <submittedName>
        <fullName evidence="1">Uncharacterized protein</fullName>
    </submittedName>
</protein>
<proteinExistence type="predicted"/>